<proteinExistence type="predicted"/>
<accession>A0A699X4Y1</accession>
<protein>
    <submittedName>
        <fullName evidence="1">Uncharacterized mitochondrial protein AtMg00810-like</fullName>
    </submittedName>
</protein>
<dbReference type="AlphaFoldDB" id="A0A699X4Y1"/>
<reference evidence="1" key="1">
    <citation type="journal article" date="2019" name="Sci. Rep.">
        <title>Draft genome of Tanacetum cinerariifolium, the natural source of mosquito coil.</title>
        <authorList>
            <person name="Yamashiro T."/>
            <person name="Shiraishi A."/>
            <person name="Satake H."/>
            <person name="Nakayama K."/>
        </authorList>
    </citation>
    <scope>NUCLEOTIDE SEQUENCE</scope>
</reference>
<gene>
    <name evidence="1" type="ORF">Tci_925499</name>
</gene>
<organism evidence="1">
    <name type="scientific">Tanacetum cinerariifolium</name>
    <name type="common">Dalmatian daisy</name>
    <name type="synonym">Chrysanthemum cinerariifolium</name>
    <dbReference type="NCBI Taxonomy" id="118510"/>
    <lineage>
        <taxon>Eukaryota</taxon>
        <taxon>Viridiplantae</taxon>
        <taxon>Streptophyta</taxon>
        <taxon>Embryophyta</taxon>
        <taxon>Tracheophyta</taxon>
        <taxon>Spermatophyta</taxon>
        <taxon>Magnoliopsida</taxon>
        <taxon>eudicotyledons</taxon>
        <taxon>Gunneridae</taxon>
        <taxon>Pentapetalae</taxon>
        <taxon>asterids</taxon>
        <taxon>campanulids</taxon>
        <taxon>Asterales</taxon>
        <taxon>Asteraceae</taxon>
        <taxon>Asteroideae</taxon>
        <taxon>Anthemideae</taxon>
        <taxon>Anthemidinae</taxon>
        <taxon>Tanacetum</taxon>
    </lineage>
</organism>
<name>A0A699X4Y1_TANCI</name>
<evidence type="ECO:0000313" key="1">
    <source>
        <dbReference type="EMBL" id="GFD53530.1"/>
    </source>
</evidence>
<sequence length="83" mass="9437">MDGIFIGQRKYAQEMLEKFNMDQCNSMHNPAVPGLKLTKDAEGTEVAGTIYMKMVGSLMYLTTTRSDLMFIVSLISHLYIFSY</sequence>
<comment type="caution">
    <text evidence="1">The sequence shown here is derived from an EMBL/GenBank/DDBJ whole genome shotgun (WGS) entry which is preliminary data.</text>
</comment>
<dbReference type="EMBL" id="BKCJ011795520">
    <property type="protein sequence ID" value="GFD53530.1"/>
    <property type="molecule type" value="Genomic_DNA"/>
</dbReference>